<keyword evidence="4" id="KW-1185">Reference proteome</keyword>
<accession>A0A2P4YHG6</accession>
<dbReference type="Proteomes" id="UP000237271">
    <property type="component" value="Unassembled WGS sequence"/>
</dbReference>
<organism evidence="3 4">
    <name type="scientific">Phytophthora palmivora</name>
    <dbReference type="NCBI Taxonomy" id="4796"/>
    <lineage>
        <taxon>Eukaryota</taxon>
        <taxon>Sar</taxon>
        <taxon>Stramenopiles</taxon>
        <taxon>Oomycota</taxon>
        <taxon>Peronosporomycetes</taxon>
        <taxon>Peronosporales</taxon>
        <taxon>Peronosporaceae</taxon>
        <taxon>Phytophthora</taxon>
    </lineage>
</organism>
<feature type="compositionally biased region" description="Basic residues" evidence="1">
    <location>
        <begin position="12"/>
        <end position="22"/>
    </location>
</feature>
<sequence length="265" mass="30352">MASDKRPILSGKRARSRRKRAALRAANRVTASPTPECDSDEDVKHKHLEQSQDDSTNSDKTISQSENEDELEAGLVFVCRPTMPDFCSIFLPRSQEPTYNRLRKTQPRATDCKTFTVRVPTFQETREGFVSYTLHVTTCDEPQHTFEVERRFSEFVACAAEVNKQLANGLAVRCCGRLEEESKTAVSEDANNFQWELPAKTWFRVTQSSALEERRAQLERSLETLLLQQDRRMCNLPVVRDFLMLDIFGVQVAEQKNLEATGHFE</sequence>
<evidence type="ECO:0000313" key="3">
    <source>
        <dbReference type="EMBL" id="POM77223.1"/>
    </source>
</evidence>
<dbReference type="EMBL" id="NCKW01002819">
    <property type="protein sequence ID" value="POM77223.1"/>
    <property type="molecule type" value="Genomic_DNA"/>
</dbReference>
<comment type="caution">
    <text evidence="3">The sequence shown here is derived from an EMBL/GenBank/DDBJ whole genome shotgun (WGS) entry which is preliminary data.</text>
</comment>
<feature type="compositionally biased region" description="Polar residues" evidence="1">
    <location>
        <begin position="53"/>
        <end position="65"/>
    </location>
</feature>
<dbReference type="InterPro" id="IPR036871">
    <property type="entry name" value="PX_dom_sf"/>
</dbReference>
<dbReference type="AlphaFoldDB" id="A0A2P4YHG6"/>
<dbReference type="Pfam" id="PF00787">
    <property type="entry name" value="PX"/>
    <property type="match status" value="1"/>
</dbReference>
<feature type="domain" description="PX" evidence="2">
    <location>
        <begin position="110"/>
        <end position="250"/>
    </location>
</feature>
<dbReference type="Gene3D" id="3.30.1520.10">
    <property type="entry name" value="Phox-like domain"/>
    <property type="match status" value="1"/>
</dbReference>
<dbReference type="PROSITE" id="PS50195">
    <property type="entry name" value="PX"/>
    <property type="match status" value="1"/>
</dbReference>
<proteinExistence type="predicted"/>
<evidence type="ECO:0000256" key="1">
    <source>
        <dbReference type="SAM" id="MobiDB-lite"/>
    </source>
</evidence>
<name>A0A2P4YHG6_9STRA</name>
<gene>
    <name evidence="3" type="ORF">PHPALM_5425</name>
</gene>
<dbReference type="SUPFAM" id="SSF64268">
    <property type="entry name" value="PX domain"/>
    <property type="match status" value="1"/>
</dbReference>
<dbReference type="OrthoDB" id="41200at2759"/>
<dbReference type="GO" id="GO:0035091">
    <property type="term" value="F:phosphatidylinositol binding"/>
    <property type="evidence" value="ECO:0007669"/>
    <property type="project" value="InterPro"/>
</dbReference>
<evidence type="ECO:0000313" key="4">
    <source>
        <dbReference type="Proteomes" id="UP000237271"/>
    </source>
</evidence>
<protein>
    <recommendedName>
        <fullName evidence="2">PX domain-containing protein</fullName>
    </recommendedName>
</protein>
<evidence type="ECO:0000259" key="2">
    <source>
        <dbReference type="PROSITE" id="PS50195"/>
    </source>
</evidence>
<reference evidence="3 4" key="1">
    <citation type="journal article" date="2017" name="Genome Biol. Evol.">
        <title>Phytophthora megakarya and P. palmivora, closely related causal agents of cacao black pod rot, underwent increases in genome sizes and gene numbers by different mechanisms.</title>
        <authorList>
            <person name="Ali S.S."/>
            <person name="Shao J."/>
            <person name="Lary D.J."/>
            <person name="Kronmiller B."/>
            <person name="Shen D."/>
            <person name="Strem M.D."/>
            <person name="Amoako-Attah I."/>
            <person name="Akrofi A.Y."/>
            <person name="Begoude B.A."/>
            <person name="Ten Hoopen G.M."/>
            <person name="Coulibaly K."/>
            <person name="Kebe B.I."/>
            <person name="Melnick R.L."/>
            <person name="Guiltinan M.J."/>
            <person name="Tyler B.M."/>
            <person name="Meinhardt L.W."/>
            <person name="Bailey B.A."/>
        </authorList>
    </citation>
    <scope>NUCLEOTIDE SEQUENCE [LARGE SCALE GENOMIC DNA]</scope>
    <source>
        <strain evidence="4">sbr112.9</strain>
    </source>
</reference>
<dbReference type="InterPro" id="IPR001683">
    <property type="entry name" value="PX_dom"/>
</dbReference>
<feature type="region of interest" description="Disordered" evidence="1">
    <location>
        <begin position="1"/>
        <end position="67"/>
    </location>
</feature>